<reference evidence="1" key="1">
    <citation type="journal article" date="2012" name="PLoS ONE">
        <title>Gene sets for utilization of primary and secondary nutrition supplies in the distal gut of endangered iberian lynx.</title>
        <authorList>
            <person name="Alcaide M."/>
            <person name="Messina E."/>
            <person name="Richter M."/>
            <person name="Bargiela R."/>
            <person name="Peplies J."/>
            <person name="Huws S.A."/>
            <person name="Newbold C.J."/>
            <person name="Golyshin P.N."/>
            <person name="Simon M.A."/>
            <person name="Lopez G."/>
            <person name="Yakimov M.M."/>
            <person name="Ferrer M."/>
        </authorList>
    </citation>
    <scope>NUCLEOTIDE SEQUENCE</scope>
</reference>
<dbReference type="AlphaFoldDB" id="J9FR90"/>
<sequence>MEMGFVRAFELYQMRWNIEVLNKECKRYLALGK</sequence>
<comment type="caution">
    <text evidence="1">The sequence shown here is derived from an EMBL/GenBank/DDBJ whole genome shotgun (WGS) entry which is preliminary data.</text>
</comment>
<accession>J9FR90</accession>
<name>J9FR90_9ZZZZ</name>
<proteinExistence type="predicted"/>
<organism evidence="1">
    <name type="scientific">gut metagenome</name>
    <dbReference type="NCBI Taxonomy" id="749906"/>
    <lineage>
        <taxon>unclassified sequences</taxon>
        <taxon>metagenomes</taxon>
        <taxon>organismal metagenomes</taxon>
    </lineage>
</organism>
<feature type="non-terminal residue" evidence="1">
    <location>
        <position position="33"/>
    </location>
</feature>
<gene>
    <name evidence="1" type="ORF">EVA_14423</name>
</gene>
<dbReference type="EMBL" id="AMCI01004742">
    <property type="protein sequence ID" value="EJW97471.1"/>
    <property type="molecule type" value="Genomic_DNA"/>
</dbReference>
<protein>
    <submittedName>
        <fullName evidence="1">Uncharacterized protein</fullName>
    </submittedName>
</protein>
<evidence type="ECO:0000313" key="1">
    <source>
        <dbReference type="EMBL" id="EJW97471.1"/>
    </source>
</evidence>